<evidence type="ECO:0000313" key="2">
    <source>
        <dbReference type="EMBL" id="KAF2682736.1"/>
    </source>
</evidence>
<dbReference type="GO" id="GO:0005634">
    <property type="term" value="C:nucleus"/>
    <property type="evidence" value="ECO:0007669"/>
    <property type="project" value="InterPro"/>
</dbReference>
<dbReference type="Proteomes" id="UP000799291">
    <property type="component" value="Unassembled WGS sequence"/>
</dbReference>
<dbReference type="AlphaFoldDB" id="A0A6G1IWV6"/>
<dbReference type="PANTHER" id="PTHR10662:SF22">
    <property type="entry name" value="NUCLEAR RNA EXPORT FACTOR 1"/>
    <property type="match status" value="1"/>
</dbReference>
<dbReference type="Gene3D" id="1.10.8.10">
    <property type="entry name" value="DNA helicase RuvA subunit, C-terminal domain"/>
    <property type="match status" value="1"/>
</dbReference>
<keyword evidence="3" id="KW-1185">Reference proteome</keyword>
<dbReference type="InterPro" id="IPR030217">
    <property type="entry name" value="NXF_fam"/>
</dbReference>
<dbReference type="InterPro" id="IPR009060">
    <property type="entry name" value="UBA-like_sf"/>
</dbReference>
<dbReference type="GO" id="GO:0016973">
    <property type="term" value="P:poly(A)+ mRNA export from nucleus"/>
    <property type="evidence" value="ECO:0007669"/>
    <property type="project" value="TreeGrafter"/>
</dbReference>
<dbReference type="SMART" id="SM00804">
    <property type="entry name" value="TAP_C"/>
    <property type="match status" value="1"/>
</dbReference>
<dbReference type="PROSITE" id="PS51281">
    <property type="entry name" value="TAP_C"/>
    <property type="match status" value="1"/>
</dbReference>
<dbReference type="PROSITE" id="PS51450">
    <property type="entry name" value="LRR"/>
    <property type="match status" value="1"/>
</dbReference>
<dbReference type="PANTHER" id="PTHR10662">
    <property type="entry name" value="NUCLEAR RNA EXPORT FACTOR"/>
    <property type="match status" value="1"/>
</dbReference>
<dbReference type="OrthoDB" id="25872at2759"/>
<evidence type="ECO:0000259" key="1">
    <source>
        <dbReference type="PROSITE" id="PS51281"/>
    </source>
</evidence>
<sequence length="246" mass="27751">MDTTTGERDRQDKSATSSTVDLLKRFLERRYVPSEKLLNLSTIADDEEISKSGMWNSEATQMKFFPALMVVCNQILKSAEEKRELVHSVSLSGNNLLNLEVVRDLAMTLPHIQNLDLSGNKFASIRELKPWKNRFRHLEHLIVEVAQPGWEEELISWFPKLRILNGQQVRPDRTSPIPTAPAVAPTVLPTAGLTPEQEAMVVYVQTETNLKREVAIQCLEAASWNIDAAAQLFVSQKDILPAESFN</sequence>
<gene>
    <name evidence="2" type="ORF">K458DRAFT_306618</name>
</gene>
<name>A0A6G1IWV6_9PLEO</name>
<organism evidence="2 3">
    <name type="scientific">Lentithecium fluviatile CBS 122367</name>
    <dbReference type="NCBI Taxonomy" id="1168545"/>
    <lineage>
        <taxon>Eukaryota</taxon>
        <taxon>Fungi</taxon>
        <taxon>Dikarya</taxon>
        <taxon>Ascomycota</taxon>
        <taxon>Pezizomycotina</taxon>
        <taxon>Dothideomycetes</taxon>
        <taxon>Pleosporomycetidae</taxon>
        <taxon>Pleosporales</taxon>
        <taxon>Massarineae</taxon>
        <taxon>Lentitheciaceae</taxon>
        <taxon>Lentithecium</taxon>
    </lineage>
</organism>
<dbReference type="Gene3D" id="3.80.10.10">
    <property type="entry name" value="Ribonuclease Inhibitor"/>
    <property type="match status" value="1"/>
</dbReference>
<dbReference type="Pfam" id="PF03943">
    <property type="entry name" value="TAP_C"/>
    <property type="match status" value="1"/>
</dbReference>
<accession>A0A6G1IWV6</accession>
<dbReference type="InterPro" id="IPR005637">
    <property type="entry name" value="TAP_C_dom"/>
</dbReference>
<dbReference type="SUPFAM" id="SSF52058">
    <property type="entry name" value="L domain-like"/>
    <property type="match status" value="1"/>
</dbReference>
<dbReference type="InterPro" id="IPR001611">
    <property type="entry name" value="Leu-rich_rpt"/>
</dbReference>
<reference evidence="2" key="1">
    <citation type="journal article" date="2020" name="Stud. Mycol.">
        <title>101 Dothideomycetes genomes: a test case for predicting lifestyles and emergence of pathogens.</title>
        <authorList>
            <person name="Haridas S."/>
            <person name="Albert R."/>
            <person name="Binder M."/>
            <person name="Bloem J."/>
            <person name="Labutti K."/>
            <person name="Salamov A."/>
            <person name="Andreopoulos B."/>
            <person name="Baker S."/>
            <person name="Barry K."/>
            <person name="Bills G."/>
            <person name="Bluhm B."/>
            <person name="Cannon C."/>
            <person name="Castanera R."/>
            <person name="Culley D."/>
            <person name="Daum C."/>
            <person name="Ezra D."/>
            <person name="Gonzalez J."/>
            <person name="Henrissat B."/>
            <person name="Kuo A."/>
            <person name="Liang C."/>
            <person name="Lipzen A."/>
            <person name="Lutzoni F."/>
            <person name="Magnuson J."/>
            <person name="Mondo S."/>
            <person name="Nolan M."/>
            <person name="Ohm R."/>
            <person name="Pangilinan J."/>
            <person name="Park H.-J."/>
            <person name="Ramirez L."/>
            <person name="Alfaro M."/>
            <person name="Sun H."/>
            <person name="Tritt A."/>
            <person name="Yoshinaga Y."/>
            <person name="Zwiers L.-H."/>
            <person name="Turgeon B."/>
            <person name="Goodwin S."/>
            <person name="Spatafora J."/>
            <person name="Crous P."/>
            <person name="Grigoriev I."/>
        </authorList>
    </citation>
    <scope>NUCLEOTIDE SEQUENCE</scope>
    <source>
        <strain evidence="2">CBS 122367</strain>
    </source>
</reference>
<dbReference type="SUPFAM" id="SSF46934">
    <property type="entry name" value="UBA-like"/>
    <property type="match status" value="1"/>
</dbReference>
<dbReference type="EMBL" id="MU005586">
    <property type="protein sequence ID" value="KAF2682736.1"/>
    <property type="molecule type" value="Genomic_DNA"/>
</dbReference>
<protein>
    <recommendedName>
        <fullName evidence="1">TAP-C domain-containing protein</fullName>
    </recommendedName>
</protein>
<dbReference type="GO" id="GO:0003723">
    <property type="term" value="F:RNA binding"/>
    <property type="evidence" value="ECO:0007669"/>
    <property type="project" value="TreeGrafter"/>
</dbReference>
<evidence type="ECO:0000313" key="3">
    <source>
        <dbReference type="Proteomes" id="UP000799291"/>
    </source>
</evidence>
<feature type="domain" description="TAP-C" evidence="1">
    <location>
        <begin position="195"/>
        <end position="246"/>
    </location>
</feature>
<dbReference type="InterPro" id="IPR032675">
    <property type="entry name" value="LRR_dom_sf"/>
</dbReference>
<proteinExistence type="predicted"/>